<name>A0A979G7C5_CHIPD</name>
<reference evidence="2" key="1">
    <citation type="submission" date="2009-08" db="EMBL/GenBank/DDBJ databases">
        <title>The complete genome of Chitinophaga pinensis DSM 2588.</title>
        <authorList>
            <consortium name="US DOE Joint Genome Institute (JGI-PGF)"/>
            <person name="Lucas S."/>
            <person name="Copeland A."/>
            <person name="Lapidus A."/>
            <person name="Glavina del Rio T."/>
            <person name="Dalin E."/>
            <person name="Tice H."/>
            <person name="Bruce D."/>
            <person name="Goodwin L."/>
            <person name="Pitluck S."/>
            <person name="Kyrpides N."/>
            <person name="Mavromatis K."/>
            <person name="Ivanova N."/>
            <person name="Mikhailova N."/>
            <person name="Sims D."/>
            <person name="Meinche L."/>
            <person name="Brettin T."/>
            <person name="Detter J.C."/>
            <person name="Han C."/>
            <person name="Larimer F."/>
            <person name="Land M."/>
            <person name="Hauser L."/>
            <person name="Markowitz V."/>
            <person name="Cheng J.-F."/>
            <person name="Hugenholtz P."/>
            <person name="Woyke T."/>
            <person name="Wu D."/>
            <person name="Spring S."/>
            <person name="Klenk H.-P."/>
            <person name="Eisen J.A."/>
        </authorList>
    </citation>
    <scope>NUCLEOTIDE SEQUENCE [LARGE SCALE GENOMIC DNA]</scope>
    <source>
        <strain evidence="2">ATCC 43595 / DSM 2588 / LMG 13176 / NBRC 15968 / NCIMB 11800 / UQM 2034</strain>
    </source>
</reference>
<dbReference type="EMBL" id="CP001699">
    <property type="protein sequence ID" value="ACU62067.1"/>
    <property type="molecule type" value="Genomic_DNA"/>
</dbReference>
<dbReference type="AlphaFoldDB" id="A0A979G7C5"/>
<organism evidence="1 2">
    <name type="scientific">Chitinophaga pinensis (strain ATCC 43595 / DSM 2588 / LMG 13176 / NBRC 15968 / NCIMB 11800 / UQM 2034)</name>
    <dbReference type="NCBI Taxonomy" id="485918"/>
    <lineage>
        <taxon>Bacteria</taxon>
        <taxon>Pseudomonadati</taxon>
        <taxon>Bacteroidota</taxon>
        <taxon>Chitinophagia</taxon>
        <taxon>Chitinophagales</taxon>
        <taxon>Chitinophagaceae</taxon>
        <taxon>Chitinophaga</taxon>
    </lineage>
</organism>
<dbReference type="InterPro" id="IPR002110">
    <property type="entry name" value="Ankyrin_rpt"/>
</dbReference>
<evidence type="ECO:0000313" key="2">
    <source>
        <dbReference type="Proteomes" id="UP000002215"/>
    </source>
</evidence>
<evidence type="ECO:0000313" key="1">
    <source>
        <dbReference type="EMBL" id="ACU62067.1"/>
    </source>
</evidence>
<dbReference type="InterPro" id="IPR036770">
    <property type="entry name" value="Ankyrin_rpt-contain_sf"/>
</dbReference>
<dbReference type="OrthoDB" id="5380029at2"/>
<accession>A0A979G7C5</accession>
<dbReference type="Gene3D" id="1.25.40.20">
    <property type="entry name" value="Ankyrin repeat-containing domain"/>
    <property type="match status" value="1"/>
</dbReference>
<sequence>MTEQEMIEKQWELARLIQRMEVIFIGHQFNKYEQNEEIRLNKSNKVHEENLQLLAAIKMLIEEGVDLNFKNKSVMERAVATDSIELIQMFLSAGLPINEVNGKGLLYHAAEKGAAQIVRFLIEEKGVNPRRRSQRDFSVLAAARSSRYSREVLPYLMDVMGKTKSERMPVPKKLHELTEENMLKYLPQVSISANQQQKLHNIIESLFIEEYSVKLANFYEIIAVQDPELVFACISLITNAITKAPAQKTVKSIAAEHYVHHGNLEVTGSLKIRSLMVTGNCTVKGHASNVQGCQLFVGGDFECASMYTEGPVIIGGNLKAAKVETYYNDYALEVKQTLQTDTLIIDHHQVIAGQFDVKERIEK</sequence>
<dbReference type="KEGG" id="cpi:Cpin_4626"/>
<evidence type="ECO:0008006" key="3">
    <source>
        <dbReference type="Google" id="ProtNLM"/>
    </source>
</evidence>
<dbReference type="Proteomes" id="UP000002215">
    <property type="component" value="Chromosome"/>
</dbReference>
<gene>
    <name evidence="1" type="ordered locus">Cpin_4626</name>
</gene>
<reference evidence="1 2" key="2">
    <citation type="journal article" date="2010" name="Stand. Genomic Sci.">
        <title>Complete genome sequence of Chitinophaga pinensis type strain (UQM 2034).</title>
        <authorList>
            <person name="Glavina Del Rio T."/>
            <person name="Abt B."/>
            <person name="Spring S."/>
            <person name="Lapidus A."/>
            <person name="Nolan M."/>
            <person name="Tice H."/>
            <person name="Copeland A."/>
            <person name="Cheng J.F."/>
            <person name="Chen F."/>
            <person name="Bruce D."/>
            <person name="Goodwin L."/>
            <person name="Pitluck S."/>
            <person name="Ivanova N."/>
            <person name="Mavromatis K."/>
            <person name="Mikhailova N."/>
            <person name="Pati A."/>
            <person name="Chen A."/>
            <person name="Palaniappan K."/>
            <person name="Land M."/>
            <person name="Hauser L."/>
            <person name="Chang Y.J."/>
            <person name="Jeffries C.D."/>
            <person name="Chain P."/>
            <person name="Saunders E."/>
            <person name="Detter J.C."/>
            <person name="Brettin T."/>
            <person name="Rohde M."/>
            <person name="Goker M."/>
            <person name="Bristow J."/>
            <person name="Eisen J.A."/>
            <person name="Markowitz V."/>
            <person name="Hugenholtz P."/>
            <person name="Kyrpides N.C."/>
            <person name="Klenk H.P."/>
            <person name="Lucas S."/>
        </authorList>
    </citation>
    <scope>NUCLEOTIDE SEQUENCE [LARGE SCALE GENOMIC DNA]</scope>
    <source>
        <strain evidence="2">ATCC 43595 / DSM 2588 / LMG 13176 / NBRC 15968 / NCIMB 11800 / UQM 2034</strain>
    </source>
</reference>
<proteinExistence type="predicted"/>
<dbReference type="RefSeq" id="WP_012792235.1">
    <property type="nucleotide sequence ID" value="NC_013132.1"/>
</dbReference>
<dbReference type="SUPFAM" id="SSF48403">
    <property type="entry name" value="Ankyrin repeat"/>
    <property type="match status" value="1"/>
</dbReference>
<protein>
    <recommendedName>
        <fullName evidence="3">Ankyrin repeat domain-containing protein</fullName>
    </recommendedName>
</protein>
<dbReference type="SMART" id="SM00248">
    <property type="entry name" value="ANK"/>
    <property type="match status" value="2"/>
</dbReference>